<feature type="transmembrane region" description="Helical" evidence="1">
    <location>
        <begin position="87"/>
        <end position="103"/>
    </location>
</feature>
<comment type="caution">
    <text evidence="2">The sequence shown here is derived from an EMBL/GenBank/DDBJ whole genome shotgun (WGS) entry which is preliminary data.</text>
</comment>
<feature type="transmembrane region" description="Helical" evidence="1">
    <location>
        <begin position="62"/>
        <end position="80"/>
    </location>
</feature>
<organism evidence="2 3">
    <name type="scientific">Anaerosalibacter massiliensis</name>
    <dbReference type="NCBI Taxonomy" id="1347392"/>
    <lineage>
        <taxon>Bacteria</taxon>
        <taxon>Bacillati</taxon>
        <taxon>Bacillota</taxon>
        <taxon>Tissierellia</taxon>
        <taxon>Tissierellales</taxon>
        <taxon>Sporanaerobacteraceae</taxon>
        <taxon>Anaerosalibacter</taxon>
    </lineage>
</organism>
<keyword evidence="1" id="KW-0472">Membrane</keyword>
<name>A0A9X2MLD4_9FIRM</name>
<dbReference type="OrthoDB" id="37447at2"/>
<dbReference type="Pfam" id="PF17248">
    <property type="entry name" value="DUF5317"/>
    <property type="match status" value="1"/>
</dbReference>
<evidence type="ECO:0000313" key="3">
    <source>
        <dbReference type="Proteomes" id="UP001142078"/>
    </source>
</evidence>
<dbReference type="EMBL" id="JANJZL010000002">
    <property type="protein sequence ID" value="MCR2043341.1"/>
    <property type="molecule type" value="Genomic_DNA"/>
</dbReference>
<protein>
    <submittedName>
        <fullName evidence="2">DUF5317 domain-containing protein</fullName>
    </submittedName>
</protein>
<dbReference type="Proteomes" id="UP001142078">
    <property type="component" value="Unassembled WGS sequence"/>
</dbReference>
<feature type="transmembrane region" description="Helical" evidence="1">
    <location>
        <begin position="30"/>
        <end position="47"/>
    </location>
</feature>
<keyword evidence="3" id="KW-1185">Reference proteome</keyword>
<evidence type="ECO:0000256" key="1">
    <source>
        <dbReference type="SAM" id="Phobius"/>
    </source>
</evidence>
<proteinExistence type="predicted"/>
<reference evidence="2" key="1">
    <citation type="submission" date="2022-07" db="EMBL/GenBank/DDBJ databases">
        <title>Enhanced cultured diversity of the mouse gut microbiota enables custom-made synthetic communities.</title>
        <authorList>
            <person name="Afrizal A."/>
        </authorList>
    </citation>
    <scope>NUCLEOTIDE SEQUENCE</scope>
    <source>
        <strain evidence="2">DSM 29482</strain>
    </source>
</reference>
<dbReference type="RefSeq" id="WP_042678439.1">
    <property type="nucleotide sequence ID" value="NZ_CABKTM010000004.1"/>
</dbReference>
<feature type="transmembrane region" description="Helical" evidence="1">
    <location>
        <begin position="159"/>
        <end position="178"/>
    </location>
</feature>
<keyword evidence="1" id="KW-1133">Transmembrane helix</keyword>
<gene>
    <name evidence="2" type="ORF">NSA23_04330</name>
</gene>
<dbReference type="InterPro" id="IPR035168">
    <property type="entry name" value="DUF5317"/>
</dbReference>
<accession>A0A9X2MLD4</accession>
<sequence length="201" mass="22858">MFVESLILSTIVGKIRGGKIKNIGSLKIKGWYLFLLGFLLEYSSIYIEKLTDNKLSFFIREYFSYIQFLVIILFILGFILNLRNKGILIMFIGSLFNFIAILLNDGKMPVSMEALKYSSLIKDIDMLKTGITLTHQIATNSTRFYFFTDILPIPAPYPLPKVISVGDIIIALGVFILIQKIMLSGKRKDSILDFTYGICKL</sequence>
<keyword evidence="1" id="KW-0812">Transmembrane</keyword>
<evidence type="ECO:0000313" key="2">
    <source>
        <dbReference type="EMBL" id="MCR2043341.1"/>
    </source>
</evidence>
<dbReference type="AlphaFoldDB" id="A0A9X2MLD4"/>